<dbReference type="EMBL" id="SNRX01000038">
    <property type="protein sequence ID" value="KAA6300934.1"/>
    <property type="molecule type" value="Genomic_DNA"/>
</dbReference>
<proteinExistence type="predicted"/>
<evidence type="ECO:0000313" key="2">
    <source>
        <dbReference type="Proteomes" id="UP000324575"/>
    </source>
</evidence>
<protein>
    <recommendedName>
        <fullName evidence="3">ATP-grasp domain-containing protein</fullName>
    </recommendedName>
</protein>
<reference evidence="1 2" key="1">
    <citation type="submission" date="2019-03" db="EMBL/GenBank/DDBJ databases">
        <title>Single cell metagenomics reveals metabolic interactions within the superorganism composed of flagellate Streblomastix strix and complex community of Bacteroidetes bacteria on its surface.</title>
        <authorList>
            <person name="Treitli S.C."/>
            <person name="Kolisko M."/>
            <person name="Husnik F."/>
            <person name="Keeling P."/>
            <person name="Hampl V."/>
        </authorList>
    </citation>
    <scope>NUCLEOTIDE SEQUENCE [LARGE SCALE GENOMIC DNA]</scope>
    <source>
        <strain evidence="1">St1</strain>
    </source>
</reference>
<dbReference type="AlphaFoldDB" id="A0A5M8NY25"/>
<gene>
    <name evidence="1" type="ORF">EZS26_002921</name>
</gene>
<dbReference type="Proteomes" id="UP000324575">
    <property type="component" value="Unassembled WGS sequence"/>
</dbReference>
<accession>A0A5M8NY25</accession>
<sequence length="396" mass="46093">MIHYFNPGHEMAVLNASKYYQPTENQVKMQQELAYLPAWYADAGDFVWLENRLPEMFLQENPFGSDLAQAISMNDIHSFKHELNQQRIAFWGLSPQSIHLFEKINQQFQLNLQIPQWQAMWRELGSRFTAQKVLSQLIRQFPQLEKNLLPQCFSKIEDIETILIQSAEKQLIKSPYSSSGRGLVWLPAGKLATSQRQIIGGMLKKQSQVSMEKVLDKQLDFSMHFDIHSGKVRFIGYSVFQTNAKGAYEKSLLASQEEIKQLIIHYMDEQELVQIQQALVLEIQKIYAPHYAGNVGVDMLVYQSKNQYRLHPCVEINMRKSMGYLAIQLQNNYVHPESKGYFYIDYRKAASETYQRHLSLQKQFPLVTENHRIRSGYLNICPVMTNSNYHACIIIE</sequence>
<evidence type="ECO:0000313" key="1">
    <source>
        <dbReference type="EMBL" id="KAA6300934.1"/>
    </source>
</evidence>
<comment type="caution">
    <text evidence="1">The sequence shown here is derived from an EMBL/GenBank/DDBJ whole genome shotgun (WGS) entry which is preliminary data.</text>
</comment>
<evidence type="ECO:0008006" key="3">
    <source>
        <dbReference type="Google" id="ProtNLM"/>
    </source>
</evidence>
<organism evidence="1 2">
    <name type="scientific">Candidatus Ordinivivax streblomastigis</name>
    <dbReference type="NCBI Taxonomy" id="2540710"/>
    <lineage>
        <taxon>Bacteria</taxon>
        <taxon>Pseudomonadati</taxon>
        <taxon>Bacteroidota</taxon>
        <taxon>Bacteroidia</taxon>
        <taxon>Bacteroidales</taxon>
        <taxon>Candidatus Ordinivivax</taxon>
    </lineage>
</organism>
<name>A0A5M8NY25_9BACT</name>